<gene>
    <name evidence="1" type="ORF">AWU65_03995</name>
</gene>
<evidence type="ECO:0000313" key="2">
    <source>
        <dbReference type="Proteomes" id="UP000076796"/>
    </source>
</evidence>
<dbReference type="Proteomes" id="UP000076796">
    <property type="component" value="Unassembled WGS sequence"/>
</dbReference>
<sequence>MNEQRIAFITESSTRQATELPAYLFYQSPKSRWVNEIIRYMEAREFPREDIYFLSHYEQRIIPFEQTISDYPQTETTRSAAKQFAENIVKFVKSYDPIPFIELHMSRVMTDPLKAQFEKNGIRFRIYGESVSLAMKPGHYQQLIEEEENKRRLKDIQREKHSIISELEMLTPLIAREILTNYQYKAQLFGVENIFEEIKELLKSYGNRKKDSDAAEAAFLSLLKKQDHLGEVENFLLGKDTLPKLFKEREHYEKIKSRYGKLIAKFTKYLIKRDYVLQMENKIAATLNKLRVALI</sequence>
<dbReference type="OrthoDB" id="2581137at2"/>
<organism evidence="1 2">
    <name type="scientific">Paenibacillus glucanolyticus</name>
    <dbReference type="NCBI Taxonomy" id="59843"/>
    <lineage>
        <taxon>Bacteria</taxon>
        <taxon>Bacillati</taxon>
        <taxon>Bacillota</taxon>
        <taxon>Bacilli</taxon>
        <taxon>Bacillales</taxon>
        <taxon>Paenibacillaceae</taxon>
        <taxon>Paenibacillus</taxon>
    </lineage>
</organism>
<dbReference type="RefSeq" id="WP_063477657.1">
    <property type="nucleotide sequence ID" value="NZ_JBCMWP010000019.1"/>
</dbReference>
<comment type="caution">
    <text evidence="1">The sequence shown here is derived from an EMBL/GenBank/DDBJ whole genome shotgun (WGS) entry which is preliminary data.</text>
</comment>
<dbReference type="EMBL" id="LWMH01000001">
    <property type="protein sequence ID" value="KZS45153.1"/>
    <property type="molecule type" value="Genomic_DNA"/>
</dbReference>
<proteinExistence type="predicted"/>
<accession>A0A163GU46</accession>
<dbReference type="AlphaFoldDB" id="A0A163GU46"/>
<reference evidence="1" key="1">
    <citation type="journal article" date="2016" name="Genome Announc.">
        <title>Draft genomes of two strains of Paenibacillus glucanolyticus with capability to degrade lignocellulose.</title>
        <authorList>
            <person name="Mathews S.L."/>
            <person name="Pawlak J."/>
            <person name="Grunden A.M."/>
        </authorList>
    </citation>
    <scope>NUCLEOTIDE SEQUENCE [LARGE SCALE GENOMIC DNA]</scope>
    <source>
        <strain evidence="1">SLM1</strain>
    </source>
</reference>
<keyword evidence="2" id="KW-1185">Reference proteome</keyword>
<evidence type="ECO:0000313" key="1">
    <source>
        <dbReference type="EMBL" id="KZS45153.1"/>
    </source>
</evidence>
<protein>
    <submittedName>
        <fullName evidence="1">Uncharacterized protein</fullName>
    </submittedName>
</protein>
<name>A0A163GU46_9BACL</name>